<evidence type="ECO:0000256" key="4">
    <source>
        <dbReference type="ARBA" id="ARBA00023136"/>
    </source>
</evidence>
<organism evidence="7 8">
    <name type="scientific">Ruegeria meonggei</name>
    <dbReference type="NCBI Taxonomy" id="1446476"/>
    <lineage>
        <taxon>Bacteria</taxon>
        <taxon>Pseudomonadati</taxon>
        <taxon>Pseudomonadota</taxon>
        <taxon>Alphaproteobacteria</taxon>
        <taxon>Rhodobacterales</taxon>
        <taxon>Roseobacteraceae</taxon>
        <taxon>Ruegeria</taxon>
    </lineage>
</organism>
<dbReference type="InterPro" id="IPR013130">
    <property type="entry name" value="Fe3_Rdtase_TM_dom"/>
</dbReference>
<evidence type="ECO:0000256" key="3">
    <source>
        <dbReference type="ARBA" id="ARBA00022989"/>
    </source>
</evidence>
<protein>
    <submittedName>
        <fullName evidence="7">Ferric reductase like transmembrane component</fullName>
    </submittedName>
</protein>
<keyword evidence="4 5" id="KW-0472">Membrane</keyword>
<feature type="transmembrane region" description="Helical" evidence="5">
    <location>
        <begin position="112"/>
        <end position="130"/>
    </location>
</feature>
<evidence type="ECO:0000313" key="8">
    <source>
        <dbReference type="Proteomes" id="UP000193778"/>
    </source>
</evidence>
<feature type="transmembrane region" description="Helical" evidence="5">
    <location>
        <begin position="142"/>
        <end position="163"/>
    </location>
</feature>
<dbReference type="OrthoDB" id="7917288at2"/>
<dbReference type="AlphaFoldDB" id="A0A1X7ADY4"/>
<dbReference type="Proteomes" id="UP000193778">
    <property type="component" value="Unassembled WGS sequence"/>
</dbReference>
<dbReference type="Pfam" id="PF01794">
    <property type="entry name" value="Ferric_reduct"/>
    <property type="match status" value="1"/>
</dbReference>
<comment type="subcellular location">
    <subcellularLocation>
        <location evidence="1">Membrane</location>
        <topology evidence="1">Multi-pass membrane protein</topology>
    </subcellularLocation>
</comment>
<feature type="domain" description="Ferric oxidoreductase" evidence="6">
    <location>
        <begin position="41"/>
        <end position="155"/>
    </location>
</feature>
<reference evidence="8" key="1">
    <citation type="submission" date="2017-03" db="EMBL/GenBank/DDBJ databases">
        <authorList>
            <person name="Rodrigo-Torres L."/>
            <person name="Arahal R.D."/>
            <person name="Lucena T."/>
        </authorList>
    </citation>
    <scope>NUCLEOTIDE SEQUENCE [LARGE SCALE GENOMIC DNA]</scope>
    <source>
        <strain evidence="8">CECT 8411</strain>
    </source>
</reference>
<proteinExistence type="predicted"/>
<feature type="transmembrane region" description="Helical" evidence="5">
    <location>
        <begin position="71"/>
        <end position="92"/>
    </location>
</feature>
<evidence type="ECO:0000256" key="5">
    <source>
        <dbReference type="SAM" id="Phobius"/>
    </source>
</evidence>
<feature type="transmembrane region" description="Helical" evidence="5">
    <location>
        <begin position="169"/>
        <end position="188"/>
    </location>
</feature>
<keyword evidence="3 5" id="KW-1133">Transmembrane helix</keyword>
<name>A0A1X7ADY4_9RHOB</name>
<sequence>MIRSIFIWAALIAALLVPIIAAAASPLLAWRQPVYIAAGFAGVVGMCLLLMQPLLAGRWLPGLSPMASRLWHRWCGMALIGVVLVHVVGLWITSPPDVVDALLFMSPTPFSAWGVVAMWAVFAAAFLGLLRHRLALRFRVWRLGHVTLALVTILGSVVHAMLIEGTMEIMTKTALCMLVLLASAGTLAKLRVWDVRRRA</sequence>
<gene>
    <name evidence="7" type="ORF">RUM8411_04124</name>
</gene>
<keyword evidence="2 5" id="KW-0812">Transmembrane</keyword>
<accession>A0A1X7ADY4</accession>
<evidence type="ECO:0000259" key="6">
    <source>
        <dbReference type="Pfam" id="PF01794"/>
    </source>
</evidence>
<evidence type="ECO:0000256" key="2">
    <source>
        <dbReference type="ARBA" id="ARBA00022692"/>
    </source>
</evidence>
<evidence type="ECO:0000256" key="1">
    <source>
        <dbReference type="ARBA" id="ARBA00004141"/>
    </source>
</evidence>
<dbReference type="EMBL" id="FWFP01000015">
    <property type="protein sequence ID" value="SLN75116.1"/>
    <property type="molecule type" value="Genomic_DNA"/>
</dbReference>
<keyword evidence="8" id="KW-1185">Reference proteome</keyword>
<feature type="transmembrane region" description="Helical" evidence="5">
    <location>
        <begin position="32"/>
        <end position="51"/>
    </location>
</feature>
<evidence type="ECO:0000313" key="7">
    <source>
        <dbReference type="EMBL" id="SLN75116.1"/>
    </source>
</evidence>
<dbReference type="GO" id="GO:0016020">
    <property type="term" value="C:membrane"/>
    <property type="evidence" value="ECO:0007669"/>
    <property type="project" value="UniProtKB-SubCell"/>
</dbReference>